<accession>A0A6J7X018</accession>
<proteinExistence type="predicted"/>
<gene>
    <name evidence="1" type="ORF">UFOVP380_37</name>
</gene>
<dbReference type="EMBL" id="LR798317">
    <property type="protein sequence ID" value="CAB5223330.1"/>
    <property type="molecule type" value="Genomic_DNA"/>
</dbReference>
<evidence type="ECO:0000313" key="1">
    <source>
        <dbReference type="EMBL" id="CAB5223330.1"/>
    </source>
</evidence>
<sequence length="137" mass="15464">MPSKPTGRPVGRPKKELTDEQWATLIGMLKIQCTQTEICGIYDMDDDTLERNIRQRTVSDEAPDGLNFSQFQAIHANDGRASLRRVQWKAAQEGNVQMQIWLGKQPRWLGQTDKQEIDHTSGGQRISVNVNFDGPNG</sequence>
<protein>
    <submittedName>
        <fullName evidence="1">Uncharacterized protein</fullName>
    </submittedName>
</protein>
<organism evidence="1">
    <name type="scientific">uncultured Caudovirales phage</name>
    <dbReference type="NCBI Taxonomy" id="2100421"/>
    <lineage>
        <taxon>Viruses</taxon>
        <taxon>Duplodnaviria</taxon>
        <taxon>Heunggongvirae</taxon>
        <taxon>Uroviricota</taxon>
        <taxon>Caudoviricetes</taxon>
        <taxon>Peduoviridae</taxon>
        <taxon>Maltschvirus</taxon>
        <taxon>Maltschvirus maltsch</taxon>
    </lineage>
</organism>
<reference evidence="1" key="1">
    <citation type="submission" date="2020-05" db="EMBL/GenBank/DDBJ databases">
        <authorList>
            <person name="Chiriac C."/>
            <person name="Salcher M."/>
            <person name="Ghai R."/>
            <person name="Kavagutti S V."/>
        </authorList>
    </citation>
    <scope>NUCLEOTIDE SEQUENCE</scope>
</reference>
<name>A0A6J7X018_9CAUD</name>